<dbReference type="AlphaFoldDB" id="A0A521CW51"/>
<dbReference type="PANTHER" id="PTHR43155">
    <property type="entry name" value="CYCLIC DI-GMP PHOSPHODIESTERASE PA4108-RELATED"/>
    <property type="match status" value="1"/>
</dbReference>
<evidence type="ECO:0000259" key="2">
    <source>
        <dbReference type="PROSITE" id="PS51831"/>
    </source>
</evidence>
<protein>
    <submittedName>
        <fullName evidence="4">HDIG domain-containing protein</fullName>
    </submittedName>
</protein>
<evidence type="ECO:0000259" key="3">
    <source>
        <dbReference type="PROSITE" id="PS51832"/>
    </source>
</evidence>
<evidence type="ECO:0000256" key="1">
    <source>
        <dbReference type="SAM" id="Phobius"/>
    </source>
</evidence>
<dbReference type="InterPro" id="IPR037522">
    <property type="entry name" value="HD_GYP_dom"/>
</dbReference>
<dbReference type="SMART" id="SM00471">
    <property type="entry name" value="HDc"/>
    <property type="match status" value="1"/>
</dbReference>
<feature type="transmembrane region" description="Helical" evidence="1">
    <location>
        <begin position="12"/>
        <end position="32"/>
    </location>
</feature>
<keyword evidence="1" id="KW-0472">Membrane</keyword>
<reference evidence="4 5" key="1">
    <citation type="submission" date="2017-05" db="EMBL/GenBank/DDBJ databases">
        <authorList>
            <person name="Varghese N."/>
            <person name="Submissions S."/>
        </authorList>
    </citation>
    <scope>NUCLEOTIDE SEQUENCE [LARGE SCALE GENOMIC DNA]</scope>
    <source>
        <strain evidence="4 5">DSM 16304</strain>
    </source>
</reference>
<dbReference type="OrthoDB" id="9377at2"/>
<dbReference type="RefSeq" id="WP_142935759.1">
    <property type="nucleotide sequence ID" value="NZ_FXTM01000015.1"/>
</dbReference>
<accession>A0A521CW51</accession>
<feature type="transmembrane region" description="Helical" evidence="1">
    <location>
        <begin position="153"/>
        <end position="174"/>
    </location>
</feature>
<keyword evidence="1" id="KW-0812">Transmembrane</keyword>
<evidence type="ECO:0000313" key="4">
    <source>
        <dbReference type="EMBL" id="SMO63675.1"/>
    </source>
</evidence>
<dbReference type="PROSITE" id="PS51832">
    <property type="entry name" value="HD_GYP"/>
    <property type="match status" value="1"/>
</dbReference>
<dbReference type="InterPro" id="IPR006675">
    <property type="entry name" value="HDIG_dom"/>
</dbReference>
<keyword evidence="1" id="KW-1133">Transmembrane helix</keyword>
<dbReference type="PROSITE" id="PS51831">
    <property type="entry name" value="HD"/>
    <property type="match status" value="1"/>
</dbReference>
<dbReference type="PANTHER" id="PTHR43155:SF2">
    <property type="entry name" value="CYCLIC DI-GMP PHOSPHODIESTERASE PA4108"/>
    <property type="match status" value="1"/>
</dbReference>
<dbReference type="NCBIfam" id="TIGR00277">
    <property type="entry name" value="HDIG"/>
    <property type="match status" value="1"/>
</dbReference>
<dbReference type="CDD" id="cd00077">
    <property type="entry name" value="HDc"/>
    <property type="match status" value="1"/>
</dbReference>
<gene>
    <name evidence="4" type="ORF">SAMN06269117_11562</name>
</gene>
<organism evidence="4 5">
    <name type="scientific">Balnearium lithotrophicum</name>
    <dbReference type="NCBI Taxonomy" id="223788"/>
    <lineage>
        <taxon>Bacteria</taxon>
        <taxon>Pseudomonadati</taxon>
        <taxon>Aquificota</taxon>
        <taxon>Aquificia</taxon>
        <taxon>Desulfurobacteriales</taxon>
        <taxon>Desulfurobacteriaceae</taxon>
        <taxon>Balnearium</taxon>
    </lineage>
</organism>
<dbReference type="SUPFAM" id="SSF109604">
    <property type="entry name" value="HD-domain/PDEase-like"/>
    <property type="match status" value="1"/>
</dbReference>
<feature type="domain" description="HD-GYP" evidence="3">
    <location>
        <begin position="316"/>
        <end position="513"/>
    </location>
</feature>
<proteinExistence type="predicted"/>
<dbReference type="Gene3D" id="1.10.3210.10">
    <property type="entry name" value="Hypothetical protein af1432"/>
    <property type="match status" value="1"/>
</dbReference>
<dbReference type="Proteomes" id="UP000317315">
    <property type="component" value="Unassembled WGS sequence"/>
</dbReference>
<keyword evidence="5" id="KW-1185">Reference proteome</keyword>
<dbReference type="InterPro" id="IPR003607">
    <property type="entry name" value="HD/PDEase_dom"/>
</dbReference>
<evidence type="ECO:0000313" key="5">
    <source>
        <dbReference type="Proteomes" id="UP000317315"/>
    </source>
</evidence>
<dbReference type="EMBL" id="FXTM01000015">
    <property type="protein sequence ID" value="SMO63675.1"/>
    <property type="molecule type" value="Genomic_DNA"/>
</dbReference>
<dbReference type="Pfam" id="PF13487">
    <property type="entry name" value="HD_5"/>
    <property type="match status" value="1"/>
</dbReference>
<sequence length="514" mass="58884">MLKRLISSTYGKLLITSAFLFLGALILVYFGIKNYLSEGLEKKFKERCQLETKLLASYSWELIKNYEYTQLYKVLEDTVRQDRNLSCLGIYEYGFPLVSVGNCKNKEICKNSLLNEPCYYKVTYEFNTTPVLEFSAYFSTQEIINLIAEIRKFVIVLFLAVFSSMLSILFYVYFKINKRVSEIVTAIKGWNEGKLKTLKQKSWLESGNEFADIIKSVLEMYSNLEKGREIDNKLLLFSKELLNSIVDSDNLDEFLGRTYATLKKFFNIDAVLEYLSEERKVKIEIRDSADVPENILKTILNMVHQGISVLEKKKELEDLLMGAVRALANAVDAMSPWTRGHSERVAEISVILGRKLGLDKKDLRLLEIGALLHDIGKLGVPQSIIDKPGKLTEEEFEIVKKHPEIGYKILEPIQELSDVLPIVLYHHERCNGSGYPKGLKCNEIPLLAKIVAVADVVEAMTAERPYKKSHSLDYVINYILENSGEDKLFDERVVRALCESKEEIRKILSEPTEQ</sequence>
<name>A0A521CW51_9BACT</name>
<dbReference type="InterPro" id="IPR006674">
    <property type="entry name" value="HD_domain"/>
</dbReference>
<feature type="domain" description="HD" evidence="2">
    <location>
        <begin position="338"/>
        <end position="460"/>
    </location>
</feature>